<accession>A0A9Q0YPH5</accession>
<evidence type="ECO:0000313" key="2">
    <source>
        <dbReference type="EMBL" id="KAJ8026138.1"/>
    </source>
</evidence>
<evidence type="ECO:0000256" key="1">
    <source>
        <dbReference type="SAM" id="MobiDB-lite"/>
    </source>
</evidence>
<organism evidence="2 3">
    <name type="scientific">Holothuria leucospilota</name>
    <name type="common">Black long sea cucumber</name>
    <name type="synonym">Mertensiothuria leucospilota</name>
    <dbReference type="NCBI Taxonomy" id="206669"/>
    <lineage>
        <taxon>Eukaryota</taxon>
        <taxon>Metazoa</taxon>
        <taxon>Echinodermata</taxon>
        <taxon>Eleutherozoa</taxon>
        <taxon>Echinozoa</taxon>
        <taxon>Holothuroidea</taxon>
        <taxon>Aspidochirotacea</taxon>
        <taxon>Aspidochirotida</taxon>
        <taxon>Holothuriidae</taxon>
        <taxon>Holothuria</taxon>
    </lineage>
</organism>
<dbReference type="Proteomes" id="UP001152320">
    <property type="component" value="Chromosome 17"/>
</dbReference>
<protein>
    <submittedName>
        <fullName evidence="2">Uncharacterized protein</fullName>
    </submittedName>
</protein>
<evidence type="ECO:0000313" key="3">
    <source>
        <dbReference type="Proteomes" id="UP001152320"/>
    </source>
</evidence>
<proteinExistence type="predicted"/>
<gene>
    <name evidence="2" type="ORF">HOLleu_33896</name>
</gene>
<keyword evidence="3" id="KW-1185">Reference proteome</keyword>
<feature type="region of interest" description="Disordered" evidence="1">
    <location>
        <begin position="14"/>
        <end position="34"/>
    </location>
</feature>
<comment type="caution">
    <text evidence="2">The sequence shown here is derived from an EMBL/GenBank/DDBJ whole genome shotgun (WGS) entry which is preliminary data.</text>
</comment>
<sequence length="78" mass="9148">MNRSTQRDRLCCDPELMKPNKVDGHSPPDLTDTPEVFLKTNPWKQSPRNCIRLQLGDLECSRTKTDLLSSRYRKKKRC</sequence>
<name>A0A9Q0YPH5_HOLLE</name>
<reference evidence="2" key="1">
    <citation type="submission" date="2021-10" db="EMBL/GenBank/DDBJ databases">
        <title>Tropical sea cucumber genome reveals ecological adaptation and Cuvierian tubules defense mechanism.</title>
        <authorList>
            <person name="Chen T."/>
        </authorList>
    </citation>
    <scope>NUCLEOTIDE SEQUENCE</scope>
    <source>
        <strain evidence="2">Nanhai2018</strain>
        <tissue evidence="2">Muscle</tissue>
    </source>
</reference>
<feature type="compositionally biased region" description="Basic and acidic residues" evidence="1">
    <location>
        <begin position="14"/>
        <end position="26"/>
    </location>
</feature>
<dbReference type="AlphaFoldDB" id="A0A9Q0YPH5"/>
<dbReference type="EMBL" id="JAIZAY010000017">
    <property type="protein sequence ID" value="KAJ8026138.1"/>
    <property type="molecule type" value="Genomic_DNA"/>
</dbReference>